<protein>
    <submittedName>
        <fullName evidence="1">Uncharacterized protein</fullName>
    </submittedName>
</protein>
<reference evidence="1" key="1">
    <citation type="submission" date="2014-11" db="EMBL/GenBank/DDBJ databases">
        <authorList>
            <person name="Amaro Gonzalez C."/>
        </authorList>
    </citation>
    <scope>NUCLEOTIDE SEQUENCE</scope>
</reference>
<sequence length="34" mass="4209">MKSTFCSLTCNTRNTLMYIPYQWQARTWLQFTHH</sequence>
<proteinExistence type="predicted"/>
<name>A0A0E9Q9W8_ANGAN</name>
<dbReference type="EMBL" id="GBXM01094896">
    <property type="protein sequence ID" value="JAH13681.1"/>
    <property type="molecule type" value="Transcribed_RNA"/>
</dbReference>
<reference evidence="1" key="2">
    <citation type="journal article" date="2015" name="Fish Shellfish Immunol.">
        <title>Early steps in the European eel (Anguilla anguilla)-Vibrio vulnificus interaction in the gills: Role of the RtxA13 toxin.</title>
        <authorList>
            <person name="Callol A."/>
            <person name="Pajuelo D."/>
            <person name="Ebbesson L."/>
            <person name="Teles M."/>
            <person name="MacKenzie S."/>
            <person name="Amaro C."/>
        </authorList>
    </citation>
    <scope>NUCLEOTIDE SEQUENCE</scope>
</reference>
<organism evidence="1">
    <name type="scientific">Anguilla anguilla</name>
    <name type="common">European freshwater eel</name>
    <name type="synonym">Muraena anguilla</name>
    <dbReference type="NCBI Taxonomy" id="7936"/>
    <lineage>
        <taxon>Eukaryota</taxon>
        <taxon>Metazoa</taxon>
        <taxon>Chordata</taxon>
        <taxon>Craniata</taxon>
        <taxon>Vertebrata</taxon>
        <taxon>Euteleostomi</taxon>
        <taxon>Actinopterygii</taxon>
        <taxon>Neopterygii</taxon>
        <taxon>Teleostei</taxon>
        <taxon>Anguilliformes</taxon>
        <taxon>Anguillidae</taxon>
        <taxon>Anguilla</taxon>
    </lineage>
</organism>
<evidence type="ECO:0000313" key="1">
    <source>
        <dbReference type="EMBL" id="JAH13681.1"/>
    </source>
</evidence>
<accession>A0A0E9Q9W8</accession>
<dbReference type="AlphaFoldDB" id="A0A0E9Q9W8"/>